<keyword evidence="3 5" id="KW-1133">Transmembrane helix</keyword>
<comment type="subcellular location">
    <subcellularLocation>
        <location evidence="1">Membrane</location>
        <topology evidence="1">Multi-pass membrane protein</topology>
    </subcellularLocation>
</comment>
<dbReference type="InterPro" id="IPR051533">
    <property type="entry name" value="WaaL-like"/>
</dbReference>
<dbReference type="EMBL" id="JH651384">
    <property type="protein sequence ID" value="EIJ34244.1"/>
    <property type="molecule type" value="Genomic_DNA"/>
</dbReference>
<feature type="transmembrane region" description="Helical" evidence="5">
    <location>
        <begin position="36"/>
        <end position="54"/>
    </location>
</feature>
<keyword evidence="4 5" id="KW-0472">Membrane</keyword>
<feature type="transmembrane region" description="Helical" evidence="5">
    <location>
        <begin position="12"/>
        <end position="30"/>
    </location>
</feature>
<feature type="domain" description="O-antigen ligase-related" evidence="6">
    <location>
        <begin position="227"/>
        <end position="371"/>
    </location>
</feature>
<feature type="transmembrane region" description="Helical" evidence="5">
    <location>
        <begin position="66"/>
        <end position="84"/>
    </location>
</feature>
<accession>A0A656HE32</accession>
<feature type="transmembrane region" description="Helical" evidence="5">
    <location>
        <begin position="242"/>
        <end position="259"/>
    </location>
</feature>
<dbReference type="OrthoDB" id="9783389at2"/>
<dbReference type="PANTHER" id="PTHR37422">
    <property type="entry name" value="TEICHURONIC ACID BIOSYNTHESIS PROTEIN TUAE"/>
    <property type="match status" value="1"/>
</dbReference>
<dbReference type="GO" id="GO:0016020">
    <property type="term" value="C:membrane"/>
    <property type="evidence" value="ECO:0007669"/>
    <property type="project" value="UniProtKB-SubCell"/>
</dbReference>
<organism evidence="7 8">
    <name type="scientific">Thiothrix nivea (strain ATCC 35100 / DSM 5205 / JP2)</name>
    <dbReference type="NCBI Taxonomy" id="870187"/>
    <lineage>
        <taxon>Bacteria</taxon>
        <taxon>Pseudomonadati</taxon>
        <taxon>Pseudomonadota</taxon>
        <taxon>Gammaproteobacteria</taxon>
        <taxon>Thiotrichales</taxon>
        <taxon>Thiotrichaceae</taxon>
        <taxon>Thiothrix</taxon>
    </lineage>
</organism>
<evidence type="ECO:0000256" key="5">
    <source>
        <dbReference type="SAM" id="Phobius"/>
    </source>
</evidence>
<evidence type="ECO:0000256" key="4">
    <source>
        <dbReference type="ARBA" id="ARBA00023136"/>
    </source>
</evidence>
<keyword evidence="2 5" id="KW-0812">Transmembrane</keyword>
<evidence type="ECO:0000259" key="6">
    <source>
        <dbReference type="Pfam" id="PF04932"/>
    </source>
</evidence>
<gene>
    <name evidence="7" type="ORF">Thini_1657</name>
</gene>
<feature type="transmembrane region" description="Helical" evidence="5">
    <location>
        <begin position="217"/>
        <end position="236"/>
    </location>
</feature>
<feature type="transmembrane region" description="Helical" evidence="5">
    <location>
        <begin position="119"/>
        <end position="138"/>
    </location>
</feature>
<proteinExistence type="predicted"/>
<protein>
    <submittedName>
        <fullName evidence="7">O-antigen polymerase</fullName>
    </submittedName>
</protein>
<dbReference type="Proteomes" id="UP000005317">
    <property type="component" value="Unassembled WGS sequence"/>
</dbReference>
<dbReference type="RefSeq" id="WP_002708180.1">
    <property type="nucleotide sequence ID" value="NZ_JH651384.1"/>
</dbReference>
<dbReference type="InterPro" id="IPR007016">
    <property type="entry name" value="O-antigen_ligase-rel_domated"/>
</dbReference>
<dbReference type="PANTHER" id="PTHR37422:SF23">
    <property type="entry name" value="TEICHURONIC ACID BIOSYNTHESIS PROTEIN TUAE"/>
    <property type="match status" value="1"/>
</dbReference>
<feature type="transmembrane region" description="Helical" evidence="5">
    <location>
        <begin position="395"/>
        <end position="414"/>
    </location>
</feature>
<sequence length="453" mass="50244">MKNLSTQSAYPGELFLAAGAAGLLLIGPWIKTSLSFFILEVVGLLLLMMVLALYRRALPIPTSVTVFIFTSILLLGSYLIPVPMETWLNLPGREFYRDVTQLLAKMDYSFAWHSISVEAYASAQMLLSILPALGIFLVTATLNTKNTLRVSQIFIALAVCQGLWGLAQSSMGGSATGSYNNRDHYVALFELTLPLTMSLLLFSLSSSPRKRQHHPHAWMGSGIYGLAATIILLGGLFSLSRAGIGGLVLALFFLLLIFIGQFRIWHSIIGISIFIAVITFFLSSSERSLTATLNRFLAVDPLKDARWHIFEQAWVAIKHFSPLGSGPGTSKDVYTAFQPHETLGSTLIHHIHNDYLELFLETGMIGAFILFAFVVLYMINWFSLIKTAQKSDISYYLKVGAGIGLLTSLFHAYFDFNYHTYSHPLQVAFLCGIFFAKNRHSGDQETSKKQIIS</sequence>
<feature type="transmembrane region" description="Helical" evidence="5">
    <location>
        <begin position="363"/>
        <end position="383"/>
    </location>
</feature>
<dbReference type="Pfam" id="PF04932">
    <property type="entry name" value="Wzy_C"/>
    <property type="match status" value="1"/>
</dbReference>
<dbReference type="AlphaFoldDB" id="A0A656HE32"/>
<feature type="transmembrane region" description="Helical" evidence="5">
    <location>
        <begin position="150"/>
        <end position="167"/>
    </location>
</feature>
<feature type="transmembrane region" description="Helical" evidence="5">
    <location>
        <begin position="187"/>
        <end position="205"/>
    </location>
</feature>
<name>A0A656HE32_THINJ</name>
<reference evidence="8" key="1">
    <citation type="journal article" date="2011" name="Stand. Genomic Sci.">
        <title>Genome sequence of the filamentous, gliding Thiothrix nivea neotype strain (JP2(T)).</title>
        <authorList>
            <person name="Lapidus A."/>
            <person name="Nolan M."/>
            <person name="Lucas S."/>
            <person name="Glavina Del Rio T."/>
            <person name="Tice H."/>
            <person name="Cheng J.F."/>
            <person name="Tapia R."/>
            <person name="Han C."/>
            <person name="Goodwin L."/>
            <person name="Pitluck S."/>
            <person name="Liolios K."/>
            <person name="Pagani I."/>
            <person name="Ivanova N."/>
            <person name="Huntemann M."/>
            <person name="Mavromatis K."/>
            <person name="Mikhailova N."/>
            <person name="Pati A."/>
            <person name="Chen A."/>
            <person name="Palaniappan K."/>
            <person name="Land M."/>
            <person name="Brambilla E.M."/>
            <person name="Rohde M."/>
            <person name="Abt B."/>
            <person name="Verbarg S."/>
            <person name="Goker M."/>
            <person name="Bristow J."/>
            <person name="Eisen J.A."/>
            <person name="Markowitz V."/>
            <person name="Hugenholtz P."/>
            <person name="Kyrpides N.C."/>
            <person name="Klenk H.P."/>
            <person name="Woyke T."/>
        </authorList>
    </citation>
    <scope>NUCLEOTIDE SEQUENCE [LARGE SCALE GENOMIC DNA]</scope>
    <source>
        <strain evidence="8">ATCC 35100 / DSM 5205 / JP2</strain>
    </source>
</reference>
<keyword evidence="8" id="KW-1185">Reference proteome</keyword>
<feature type="transmembrane region" description="Helical" evidence="5">
    <location>
        <begin position="264"/>
        <end position="283"/>
    </location>
</feature>
<evidence type="ECO:0000256" key="1">
    <source>
        <dbReference type="ARBA" id="ARBA00004141"/>
    </source>
</evidence>
<evidence type="ECO:0000313" key="8">
    <source>
        <dbReference type="Proteomes" id="UP000005317"/>
    </source>
</evidence>
<evidence type="ECO:0000313" key="7">
    <source>
        <dbReference type="EMBL" id="EIJ34244.1"/>
    </source>
</evidence>
<evidence type="ECO:0000256" key="3">
    <source>
        <dbReference type="ARBA" id="ARBA00022989"/>
    </source>
</evidence>
<evidence type="ECO:0000256" key="2">
    <source>
        <dbReference type="ARBA" id="ARBA00022692"/>
    </source>
</evidence>